<proteinExistence type="predicted"/>
<keyword evidence="3" id="KW-1185">Reference proteome</keyword>
<feature type="region of interest" description="Disordered" evidence="1">
    <location>
        <begin position="425"/>
        <end position="449"/>
    </location>
</feature>
<accession>A0A165ZR83</accession>
<gene>
    <name evidence="2" type="ORF">SISSUDRAFT_1065238</name>
</gene>
<protein>
    <submittedName>
        <fullName evidence="2">Uncharacterized protein</fullName>
    </submittedName>
</protein>
<feature type="compositionally biased region" description="Polar residues" evidence="1">
    <location>
        <begin position="304"/>
        <end position="315"/>
    </location>
</feature>
<dbReference type="AlphaFoldDB" id="A0A165ZR83"/>
<evidence type="ECO:0000256" key="1">
    <source>
        <dbReference type="SAM" id="MobiDB-lite"/>
    </source>
</evidence>
<dbReference type="Proteomes" id="UP000076798">
    <property type="component" value="Unassembled WGS sequence"/>
</dbReference>
<reference evidence="2 3" key="1">
    <citation type="journal article" date="2016" name="Mol. Biol. Evol.">
        <title>Comparative Genomics of Early-Diverging Mushroom-Forming Fungi Provides Insights into the Origins of Lignocellulose Decay Capabilities.</title>
        <authorList>
            <person name="Nagy L.G."/>
            <person name="Riley R."/>
            <person name="Tritt A."/>
            <person name="Adam C."/>
            <person name="Daum C."/>
            <person name="Floudas D."/>
            <person name="Sun H."/>
            <person name="Yadav J.S."/>
            <person name="Pangilinan J."/>
            <person name="Larsson K.H."/>
            <person name="Matsuura K."/>
            <person name="Barry K."/>
            <person name="Labutti K."/>
            <person name="Kuo R."/>
            <person name="Ohm R.A."/>
            <person name="Bhattacharya S.S."/>
            <person name="Shirouzu T."/>
            <person name="Yoshinaga Y."/>
            <person name="Martin F.M."/>
            <person name="Grigoriev I.V."/>
            <person name="Hibbett D.S."/>
        </authorList>
    </citation>
    <scope>NUCLEOTIDE SEQUENCE [LARGE SCALE GENOMIC DNA]</scope>
    <source>
        <strain evidence="2 3">HHB10207 ss-3</strain>
    </source>
</reference>
<dbReference type="EMBL" id="KV428176">
    <property type="protein sequence ID" value="KZT34557.1"/>
    <property type="molecule type" value="Genomic_DNA"/>
</dbReference>
<name>A0A165ZR83_9AGAM</name>
<organism evidence="2 3">
    <name type="scientific">Sistotremastrum suecicum HHB10207 ss-3</name>
    <dbReference type="NCBI Taxonomy" id="1314776"/>
    <lineage>
        <taxon>Eukaryota</taxon>
        <taxon>Fungi</taxon>
        <taxon>Dikarya</taxon>
        <taxon>Basidiomycota</taxon>
        <taxon>Agaricomycotina</taxon>
        <taxon>Agaricomycetes</taxon>
        <taxon>Sistotremastrales</taxon>
        <taxon>Sistotremastraceae</taxon>
        <taxon>Sistotremastrum</taxon>
    </lineage>
</organism>
<evidence type="ECO:0000313" key="3">
    <source>
        <dbReference type="Proteomes" id="UP000076798"/>
    </source>
</evidence>
<evidence type="ECO:0000313" key="2">
    <source>
        <dbReference type="EMBL" id="KZT34557.1"/>
    </source>
</evidence>
<sequence>MAGPPAEQDPNFLNREGIEHVAAATILVQLVTQNLQPAAQAHHVFGKTPLKDYMVRNSRNEWTVTIQTLWQCLLDWVNDKDHGKVVHPDILRALKGSEAFVGPHASWAKAEISLATSRGLEHEFEHFYNCYRVFGPPGVGSLAPSYQMTNPEYNWDYTVVAARAFDSHDDGAFQRVHTNSMLSSINITPQTLFIIRLYLVGTESAEGPLAPLPSPDHYGQFMPPPTYPHFTSMPQQMFNPSMYPAFPGVNSMHTYAGPNYAQHPDPSMSQWQMGMPYAMPHQLQPQPQPQPQPRPPLPPSMLPSNYSSQGLSSVGFNAHAPLQQVSGPPLPQINTPLPHVNPPPLPQQAIQDVDSVGNTALVQLPESEAQALGLEQDAADQRLQDFLSVHSQDFQEYTSRFSSTTGFGDDEYYAEDESMPQLAFATPNNLSPAFPPLSDNPDAGIPPEEPIGLHELTKTQLKLVMEHLPFLRSARAKRASPGVAEIDWEALATLHEGKIPADRVGCVRFLIDISHIPEAEQAGAIANTADPDQFMLSAISFQYLVKVLQRIGFLPEGSIERFKKDGKVHEFRKQFHPWAEHLGRHNGRRLSFRVCYKYFDWRWSQYWLFYRIQRWVREVVVTPFEENDAVKGEGHKRRLRSFYCAIHILWGPHGLLLPPVTPSHVFPTASAISALNLPPHVIRLLVTMVDRAKKIKPESLRATERSLRTGLHKYLHLPKEPYPDQSTRGKAAITVPEPIVTTTATENEHEEGGHLNEGSSLAM</sequence>
<feature type="compositionally biased region" description="Pro residues" evidence="1">
    <location>
        <begin position="286"/>
        <end position="301"/>
    </location>
</feature>
<feature type="region of interest" description="Disordered" evidence="1">
    <location>
        <begin position="279"/>
        <end position="341"/>
    </location>
</feature>